<dbReference type="CTD" id="2152"/>
<proteinExistence type="inferred from homology"/>
<comment type="function">
    <text evidence="1">Initiates blood coagulation by forming a complex with circulating factor VII or VIIa. The [TF:VIIa] complex activates factors IX or X by specific limited proteolysis. TF plays a role in normal hemostasis by initiating the cell-surface assembly and propagation of the coagulation protease cascade.</text>
</comment>
<keyword evidence="11 17" id="KW-0472">Membrane</keyword>
<dbReference type="PRINTS" id="PR00346">
    <property type="entry name" value="TISSUEFACTOR"/>
</dbReference>
<comment type="subunit">
    <text evidence="4">Interacts with HSPE; the interaction, inhibited by heparin, promotes the generation of activated factor X and activates coagulation in the presence of activated factor VII.</text>
</comment>
<evidence type="ECO:0000256" key="11">
    <source>
        <dbReference type="ARBA" id="ARBA00023136"/>
    </source>
</evidence>
<dbReference type="Pfam" id="PF01108">
    <property type="entry name" value="Tissue_fac"/>
    <property type="match status" value="1"/>
</dbReference>
<evidence type="ECO:0000256" key="2">
    <source>
        <dbReference type="ARBA" id="ARBA00004479"/>
    </source>
</evidence>
<keyword evidence="6 17" id="KW-0812">Transmembrane</keyword>
<evidence type="ECO:0000259" key="19">
    <source>
        <dbReference type="Pfam" id="PF01108"/>
    </source>
</evidence>
<dbReference type="PANTHER" id="PTHR20859">
    <property type="entry name" value="INTERFERON/INTERLEUKIN RECEPTOR"/>
    <property type="match status" value="1"/>
</dbReference>
<name>A0AA97JE81_EUBMA</name>
<keyword evidence="21" id="KW-1185">Reference proteome</keyword>
<evidence type="ECO:0000256" key="12">
    <source>
        <dbReference type="ARBA" id="ARBA00023139"/>
    </source>
</evidence>
<dbReference type="InterPro" id="IPR050650">
    <property type="entry name" value="Type-II_Cytokine-TF_Rcpt"/>
</dbReference>
<dbReference type="GO" id="GO:0007596">
    <property type="term" value="P:blood coagulation"/>
    <property type="evidence" value="ECO:0007669"/>
    <property type="project" value="UniProtKB-KW"/>
</dbReference>
<dbReference type="FunFam" id="2.60.40.10:FF:000899">
    <property type="entry name" value="Tissue factor"/>
    <property type="match status" value="1"/>
</dbReference>
<feature type="chain" id="PRO_5041640908" description="Tissue factor" evidence="18">
    <location>
        <begin position="28"/>
        <end position="288"/>
    </location>
</feature>
<comment type="similarity">
    <text evidence="3">Belongs to the tissue factor family.</text>
</comment>
<feature type="transmembrane region" description="Helical" evidence="17">
    <location>
        <begin position="246"/>
        <end position="269"/>
    </location>
</feature>
<evidence type="ECO:0000313" key="21">
    <source>
        <dbReference type="Proteomes" id="UP001190640"/>
    </source>
</evidence>
<keyword evidence="9 17" id="KW-1133">Transmembrane helix</keyword>
<reference evidence="22" key="1">
    <citation type="submission" date="2025-08" db="UniProtKB">
        <authorList>
            <consortium name="RefSeq"/>
        </authorList>
    </citation>
    <scope>IDENTIFICATION</scope>
    <source>
        <tissue evidence="22">Blood</tissue>
    </source>
</reference>
<keyword evidence="15" id="KW-0449">Lipoprotein</keyword>
<organism evidence="21 22">
    <name type="scientific">Eublepharis macularius</name>
    <name type="common">Leopard gecko</name>
    <name type="synonym">Cyrtodactylus macularius</name>
    <dbReference type="NCBI Taxonomy" id="481883"/>
    <lineage>
        <taxon>Eukaryota</taxon>
        <taxon>Metazoa</taxon>
        <taxon>Chordata</taxon>
        <taxon>Craniata</taxon>
        <taxon>Vertebrata</taxon>
        <taxon>Euteleostomi</taxon>
        <taxon>Lepidosauria</taxon>
        <taxon>Squamata</taxon>
        <taxon>Bifurcata</taxon>
        <taxon>Gekkota</taxon>
        <taxon>Eublepharidae</taxon>
        <taxon>Eublepharinae</taxon>
        <taxon>Eublepharis</taxon>
    </lineage>
</organism>
<feature type="domain" description="Fibronectin type-III" evidence="19">
    <location>
        <begin position="13"/>
        <end position="103"/>
    </location>
</feature>
<evidence type="ECO:0000256" key="13">
    <source>
        <dbReference type="ARBA" id="ARBA00023157"/>
    </source>
</evidence>
<dbReference type="PANTHER" id="PTHR20859:SF22">
    <property type="entry name" value="TISSUE FACTOR"/>
    <property type="match status" value="1"/>
</dbReference>
<dbReference type="SUPFAM" id="SSF49265">
    <property type="entry name" value="Fibronectin type III"/>
    <property type="match status" value="2"/>
</dbReference>
<dbReference type="KEGG" id="emc:129330807"/>
<accession>A0AA97JE81</accession>
<dbReference type="GeneID" id="129330807"/>
<dbReference type="Pfam" id="PF09294">
    <property type="entry name" value="Interfer-bind"/>
    <property type="match status" value="1"/>
</dbReference>
<keyword evidence="8 18" id="KW-0732">Signal</keyword>
<keyword evidence="13" id="KW-1015">Disulfide bond</keyword>
<dbReference type="GO" id="GO:0005886">
    <property type="term" value="C:plasma membrane"/>
    <property type="evidence" value="ECO:0007669"/>
    <property type="project" value="TreeGrafter"/>
</dbReference>
<protein>
    <recommendedName>
        <fullName evidence="5">Tissue factor</fullName>
    </recommendedName>
    <alternativeName>
        <fullName evidence="16">Coagulation factor III</fullName>
    </alternativeName>
</protein>
<evidence type="ECO:0000259" key="20">
    <source>
        <dbReference type="Pfam" id="PF09294"/>
    </source>
</evidence>
<evidence type="ECO:0000256" key="10">
    <source>
        <dbReference type="ARBA" id="ARBA00023084"/>
    </source>
</evidence>
<comment type="subcellular location">
    <subcellularLocation>
        <location evidence="2">Membrane</location>
        <topology evidence="2">Single-pass type I membrane protein</topology>
    </subcellularLocation>
</comment>
<dbReference type="RefSeq" id="XP_054836980.1">
    <property type="nucleotide sequence ID" value="XM_054981005.1"/>
</dbReference>
<evidence type="ECO:0000256" key="17">
    <source>
        <dbReference type="SAM" id="Phobius"/>
    </source>
</evidence>
<dbReference type="InterPro" id="IPR003961">
    <property type="entry name" value="FN3_dom"/>
</dbReference>
<keyword evidence="12" id="KW-0564">Palmitate</keyword>
<evidence type="ECO:0000256" key="7">
    <source>
        <dbReference type="ARBA" id="ARBA00022696"/>
    </source>
</evidence>
<evidence type="ECO:0000256" key="1">
    <source>
        <dbReference type="ARBA" id="ARBA00002201"/>
    </source>
</evidence>
<dbReference type="Gene3D" id="2.60.40.10">
    <property type="entry name" value="Immunoglobulins"/>
    <property type="match status" value="2"/>
</dbReference>
<keyword evidence="14" id="KW-0325">Glycoprotein</keyword>
<evidence type="ECO:0000256" key="15">
    <source>
        <dbReference type="ARBA" id="ARBA00023288"/>
    </source>
</evidence>
<evidence type="ECO:0000256" key="16">
    <source>
        <dbReference type="ARBA" id="ARBA00031171"/>
    </source>
</evidence>
<dbReference type="AlphaFoldDB" id="A0AA97JE81"/>
<evidence type="ECO:0000256" key="14">
    <source>
        <dbReference type="ARBA" id="ARBA00023180"/>
    </source>
</evidence>
<dbReference type="Proteomes" id="UP001190640">
    <property type="component" value="Chromosome 5"/>
</dbReference>
<evidence type="ECO:0000256" key="6">
    <source>
        <dbReference type="ARBA" id="ARBA00022692"/>
    </source>
</evidence>
<evidence type="ECO:0000256" key="4">
    <source>
        <dbReference type="ARBA" id="ARBA00011184"/>
    </source>
</evidence>
<gene>
    <name evidence="22" type="primary">F3</name>
</gene>
<dbReference type="InterPro" id="IPR036116">
    <property type="entry name" value="FN3_sf"/>
</dbReference>
<feature type="signal peptide" evidence="18">
    <location>
        <begin position="1"/>
        <end position="27"/>
    </location>
</feature>
<dbReference type="InterPro" id="IPR001187">
    <property type="entry name" value="Tissue_factor"/>
</dbReference>
<dbReference type="GO" id="GO:0004896">
    <property type="term" value="F:cytokine receptor activity"/>
    <property type="evidence" value="ECO:0007669"/>
    <property type="project" value="TreeGrafter"/>
</dbReference>
<feature type="domain" description="Interferon/interleukin receptor" evidence="20">
    <location>
        <begin position="128"/>
        <end position="234"/>
    </location>
</feature>
<evidence type="ECO:0000256" key="9">
    <source>
        <dbReference type="ARBA" id="ARBA00022989"/>
    </source>
</evidence>
<evidence type="ECO:0000256" key="3">
    <source>
        <dbReference type="ARBA" id="ARBA00009197"/>
    </source>
</evidence>
<sequence>MALAAAAFGGQVLLLCALLLHLRPCSGNSNIQTAVNITWSSINFKTILEWEPKPSNYVYTVEIDGPRSDWMKTCVHTTQTECDVTYLLKNVRDTYTARILSDVPLRDNGDFDQVPYAISPDFIPYDQTLIGMPTIESFEQKKDFLKVVVEDPLTPYRFLNSSFKSIRDLFRGDLEYTLYYWKDKSTGRKEAKTRTNEFKVSIDKGKSYCFYVQATILSRTENRKGEKSFDRCTHGDVPSDDFELEAILVIGAAAVGVFILFVISCVVAYKCKKAKAAAKEKENVPLNA</sequence>
<keyword evidence="10" id="KW-0094">Blood coagulation</keyword>
<evidence type="ECO:0000256" key="18">
    <source>
        <dbReference type="SAM" id="SignalP"/>
    </source>
</evidence>
<dbReference type="InterPro" id="IPR013783">
    <property type="entry name" value="Ig-like_fold"/>
</dbReference>
<evidence type="ECO:0000313" key="22">
    <source>
        <dbReference type="RefSeq" id="XP_054836980.1"/>
    </source>
</evidence>
<evidence type="ECO:0000256" key="5">
    <source>
        <dbReference type="ARBA" id="ARBA00018722"/>
    </source>
</evidence>
<evidence type="ECO:0000256" key="8">
    <source>
        <dbReference type="ARBA" id="ARBA00022729"/>
    </source>
</evidence>
<dbReference type="InterPro" id="IPR015373">
    <property type="entry name" value="Interferon/interleukin_rcp_dom"/>
</dbReference>
<keyword evidence="7" id="KW-0356">Hemostasis</keyword>